<dbReference type="CDD" id="cd04182">
    <property type="entry name" value="GT_2_like_f"/>
    <property type="match status" value="1"/>
</dbReference>
<dbReference type="InterPro" id="IPR025877">
    <property type="entry name" value="MobA-like_NTP_Trfase"/>
</dbReference>
<dbReference type="PANTHER" id="PTHR43777:SF1">
    <property type="entry name" value="MOLYBDENUM COFACTOR CYTIDYLYLTRANSFERASE"/>
    <property type="match status" value="1"/>
</dbReference>
<feature type="domain" description="MobA-like NTP transferase" evidence="1">
    <location>
        <begin position="7"/>
        <end position="171"/>
    </location>
</feature>
<dbReference type="Gene3D" id="3.90.550.10">
    <property type="entry name" value="Spore Coat Polysaccharide Biosynthesis Protein SpsA, Chain A"/>
    <property type="match status" value="1"/>
</dbReference>
<gene>
    <name evidence="2" type="ORF">Q6348_14310</name>
</gene>
<evidence type="ECO:0000313" key="3">
    <source>
        <dbReference type="Proteomes" id="UP001232536"/>
    </source>
</evidence>
<name>A0ABT9DDM4_9CELL</name>
<sequence>MSAGALGLLLAAGAGRRMGTPKALMGTVEGGTWAARAARVLADGGCTDVLAVLGARAAEAAAALPVEVATVVAENWRDGMGASLAAGLRAAAEHPRRPAVAVVHLVDLPDVPAAAVRRVLDRADGRTDALVRATYAGRPGHPVVLGRAHWDAVAAQAGGERGANRYLAEHDALTVECGDLAEGRDVDTPEALRRPAAGL</sequence>
<dbReference type="RefSeq" id="WP_304602072.1">
    <property type="nucleotide sequence ID" value="NZ_JAUQYP010000002.1"/>
</dbReference>
<dbReference type="Pfam" id="PF12804">
    <property type="entry name" value="NTP_transf_3"/>
    <property type="match status" value="1"/>
</dbReference>
<dbReference type="SUPFAM" id="SSF53448">
    <property type="entry name" value="Nucleotide-diphospho-sugar transferases"/>
    <property type="match status" value="1"/>
</dbReference>
<dbReference type="InterPro" id="IPR029044">
    <property type="entry name" value="Nucleotide-diphossugar_trans"/>
</dbReference>
<evidence type="ECO:0000313" key="2">
    <source>
        <dbReference type="EMBL" id="MDO8108368.1"/>
    </source>
</evidence>
<proteinExistence type="predicted"/>
<dbReference type="Proteomes" id="UP001232536">
    <property type="component" value="Unassembled WGS sequence"/>
</dbReference>
<reference evidence="2 3" key="1">
    <citation type="submission" date="2023-07" db="EMBL/GenBank/DDBJ databases">
        <title>Description of novel actinomycetes strains, isolated from tidal flat sediment.</title>
        <authorList>
            <person name="Lu C."/>
        </authorList>
    </citation>
    <scope>NUCLEOTIDE SEQUENCE [LARGE SCALE GENOMIC DNA]</scope>
    <source>
        <strain evidence="2 3">SYSU T00b441</strain>
    </source>
</reference>
<protein>
    <submittedName>
        <fullName evidence="2">Nucleotidyltransferase family protein</fullName>
    </submittedName>
</protein>
<dbReference type="EMBL" id="JAUQYP010000002">
    <property type="protein sequence ID" value="MDO8108368.1"/>
    <property type="molecule type" value="Genomic_DNA"/>
</dbReference>
<accession>A0ABT9DDM4</accession>
<keyword evidence="3" id="KW-1185">Reference proteome</keyword>
<organism evidence="2 3">
    <name type="scientific">Actinotalea lenta</name>
    <dbReference type="NCBI Taxonomy" id="3064654"/>
    <lineage>
        <taxon>Bacteria</taxon>
        <taxon>Bacillati</taxon>
        <taxon>Actinomycetota</taxon>
        <taxon>Actinomycetes</taxon>
        <taxon>Micrococcales</taxon>
        <taxon>Cellulomonadaceae</taxon>
        <taxon>Actinotalea</taxon>
    </lineage>
</organism>
<evidence type="ECO:0000259" key="1">
    <source>
        <dbReference type="Pfam" id="PF12804"/>
    </source>
</evidence>
<dbReference type="PANTHER" id="PTHR43777">
    <property type="entry name" value="MOLYBDENUM COFACTOR CYTIDYLYLTRANSFERASE"/>
    <property type="match status" value="1"/>
</dbReference>
<comment type="caution">
    <text evidence="2">The sequence shown here is derived from an EMBL/GenBank/DDBJ whole genome shotgun (WGS) entry which is preliminary data.</text>
</comment>